<reference evidence="3" key="1">
    <citation type="submission" date="2015-09" db="EMBL/GenBank/DDBJ databases">
        <title>Complete sequence of Algoriphagus sp. M8-2.</title>
        <authorList>
            <person name="Shintani M."/>
        </authorList>
    </citation>
    <scope>NUCLEOTIDE SEQUENCE [LARGE SCALE GENOMIC DNA]</scope>
    <source>
        <strain evidence="3">M8-2</strain>
    </source>
</reference>
<sequence length="892" mass="101058">MPFSKRLLLLAVFFGFAFSAFGQSKPLIGQVLDSLNRPIPYANVVAINQSTQKIGGFGITNDEGRFKITLAPGAEYLLRISFVGFQKFEMPVKEWDSEVSFQIKLKQSDTELGLVEVVSEMPVTMKGDTLTYKTDAFTTGTERKLEDVLEKLPGFQVDENGEVKVQGKKVDKVLVDGKTFFDGDTKLATKNLPANAVDRVQVLKNFNEVSPIRGLDTNETLALNIELKDGKKNMVFGDLEAGVGPQKRYLGHANVFYYAPKTNINLIGGSNNVGEQTFTLQDYFRFSGGMAGLGGKAGSRVQLNGDDLGIPMANRTNAAQLDTDLGALNFNFTPSKKWRHAGFVIASNSKNELGSTSFRTYLNGEGNNQEILASASQVENKSALAKYALTFTPKEETYLKYSLFGKLASISNGNQLASSFNQQFAQTFQSLNTRRPYSMQQKLEWYHAPSDRHVFSTELNWESKFTDPVFDLTTNLRPLLGLVRIPESEEYQLIQAQEISTQTLEGAFNYYYILNPTNHLNWSLGYQHFSQRLMGSLAQAGFENSFEEFANDTEFGLQDLYLGTTWKTKWKKWILSPSVFLHRYTWSDQQGPGEFNFDKVLALPAMYAKWNIKSNRSLTYRFQTEANFMDIQKLAQGLVLQDYNAVFQGNRQLENGLFDTHTLSYTHFDMFSGLTVFGNLNYQRKRNEVTTTTDFAGINRLLSLVNIQPINETLNGEVRLDKALDKFKFELGGRWNSFSTNLILNDLPAQNLQFAQTYDTRVTTTFFKVLEIDLGYSFTANNYTSGPIQNTFTTHSPKIEIDLDLLKGLKLNADYTYNAYLNQAARTRSDFDFLNTFLSYRSAKSPWEFRLSVWNLLDTRAIRRDSFNENLISTYSYLVQPRYGLLTVKFDL</sequence>
<dbReference type="EMBL" id="CP012836">
    <property type="protein sequence ID" value="AMQ55943.1"/>
    <property type="molecule type" value="Genomic_DNA"/>
</dbReference>
<organism evidence="2 3">
    <name type="scientific">Algoriphagus sanaruensis</name>
    <dbReference type="NCBI Taxonomy" id="1727163"/>
    <lineage>
        <taxon>Bacteria</taxon>
        <taxon>Pseudomonadati</taxon>
        <taxon>Bacteroidota</taxon>
        <taxon>Cytophagia</taxon>
        <taxon>Cytophagales</taxon>
        <taxon>Cyclobacteriaceae</taxon>
        <taxon>Algoriphagus</taxon>
    </lineage>
</organism>
<feature type="signal peptide" evidence="1">
    <location>
        <begin position="1"/>
        <end position="22"/>
    </location>
</feature>
<gene>
    <name evidence="2" type="ORF">AO498_05930</name>
</gene>
<keyword evidence="1" id="KW-0732">Signal</keyword>
<protein>
    <recommendedName>
        <fullName evidence="4">TonB-dependent receptor</fullName>
    </recommendedName>
</protein>
<evidence type="ECO:0000313" key="2">
    <source>
        <dbReference type="EMBL" id="AMQ55943.1"/>
    </source>
</evidence>
<dbReference type="Pfam" id="PF13715">
    <property type="entry name" value="CarbopepD_reg_2"/>
    <property type="match status" value="1"/>
</dbReference>
<dbReference type="OrthoDB" id="603275at2"/>
<name>A0A142ELD8_9BACT</name>
<dbReference type="Proteomes" id="UP000073816">
    <property type="component" value="Chromosome"/>
</dbReference>
<accession>A0A142ELD8</accession>
<dbReference type="PATRIC" id="fig|1727163.4.peg.1232"/>
<dbReference type="STRING" id="1727163.AO498_05930"/>
<dbReference type="SUPFAM" id="SSF49464">
    <property type="entry name" value="Carboxypeptidase regulatory domain-like"/>
    <property type="match status" value="1"/>
</dbReference>
<proteinExistence type="predicted"/>
<evidence type="ECO:0000313" key="3">
    <source>
        <dbReference type="Proteomes" id="UP000073816"/>
    </source>
</evidence>
<keyword evidence="3" id="KW-1185">Reference proteome</keyword>
<feature type="chain" id="PRO_5007494368" description="TonB-dependent receptor" evidence="1">
    <location>
        <begin position="23"/>
        <end position="892"/>
    </location>
</feature>
<dbReference type="Gene3D" id="2.60.40.1120">
    <property type="entry name" value="Carboxypeptidase-like, regulatory domain"/>
    <property type="match status" value="1"/>
</dbReference>
<dbReference type="KEGG" id="alm:AO498_05930"/>
<evidence type="ECO:0008006" key="4">
    <source>
        <dbReference type="Google" id="ProtNLM"/>
    </source>
</evidence>
<evidence type="ECO:0000256" key="1">
    <source>
        <dbReference type="SAM" id="SignalP"/>
    </source>
</evidence>
<dbReference type="RefSeq" id="WP_067544724.1">
    <property type="nucleotide sequence ID" value="NZ_CP012836.1"/>
</dbReference>
<dbReference type="SUPFAM" id="SSF56935">
    <property type="entry name" value="Porins"/>
    <property type="match status" value="1"/>
</dbReference>
<dbReference type="AlphaFoldDB" id="A0A142ELD8"/>
<dbReference type="InterPro" id="IPR008969">
    <property type="entry name" value="CarboxyPept-like_regulatory"/>
</dbReference>
<reference evidence="2 3" key="2">
    <citation type="journal article" date="2016" name="Genome Announc.">
        <title>Complete Genome Sequence of Algoriphagus sp. Strain M8-2, Isolated from a Brackish Lake.</title>
        <authorList>
            <person name="Muraguchi Y."/>
            <person name="Kushimoto K."/>
            <person name="Ohtsubo Y."/>
            <person name="Suzuki T."/>
            <person name="Dohra H."/>
            <person name="Kimbara K."/>
            <person name="Shintani M."/>
        </authorList>
    </citation>
    <scope>NUCLEOTIDE SEQUENCE [LARGE SCALE GENOMIC DNA]</scope>
    <source>
        <strain evidence="2 3">M8-2</strain>
    </source>
</reference>